<evidence type="ECO:0000313" key="2">
    <source>
        <dbReference type="EMBL" id="KAJ7779357.1"/>
    </source>
</evidence>
<dbReference type="AlphaFoldDB" id="A0AAD7K6I3"/>
<dbReference type="EMBL" id="JARJLG010000007">
    <property type="protein sequence ID" value="KAJ7779357.1"/>
    <property type="molecule type" value="Genomic_DNA"/>
</dbReference>
<dbReference type="Proteomes" id="UP001215280">
    <property type="component" value="Unassembled WGS sequence"/>
</dbReference>
<name>A0AAD7K6I3_9AGAR</name>
<feature type="compositionally biased region" description="Basic and acidic residues" evidence="1">
    <location>
        <begin position="70"/>
        <end position="79"/>
    </location>
</feature>
<reference evidence="2" key="1">
    <citation type="submission" date="2023-03" db="EMBL/GenBank/DDBJ databases">
        <title>Massive genome expansion in bonnet fungi (Mycena s.s.) driven by repeated elements and novel gene families across ecological guilds.</title>
        <authorList>
            <consortium name="Lawrence Berkeley National Laboratory"/>
            <person name="Harder C.B."/>
            <person name="Miyauchi S."/>
            <person name="Viragh M."/>
            <person name="Kuo A."/>
            <person name="Thoen E."/>
            <person name="Andreopoulos B."/>
            <person name="Lu D."/>
            <person name="Skrede I."/>
            <person name="Drula E."/>
            <person name="Henrissat B."/>
            <person name="Morin E."/>
            <person name="Kohler A."/>
            <person name="Barry K."/>
            <person name="LaButti K."/>
            <person name="Morin E."/>
            <person name="Salamov A."/>
            <person name="Lipzen A."/>
            <person name="Mereny Z."/>
            <person name="Hegedus B."/>
            <person name="Baldrian P."/>
            <person name="Stursova M."/>
            <person name="Weitz H."/>
            <person name="Taylor A."/>
            <person name="Grigoriev I.V."/>
            <person name="Nagy L.G."/>
            <person name="Martin F."/>
            <person name="Kauserud H."/>
        </authorList>
    </citation>
    <scope>NUCLEOTIDE SEQUENCE</scope>
    <source>
        <strain evidence="2">CBHHK188m</strain>
    </source>
</reference>
<proteinExistence type="predicted"/>
<sequence length="251" mass="27899">MPCSRRHPNLLDVHILPPMPMPVHARRRIDHVDHVPTLPVLREDPQHATNAMGVSVLHEDPQHEYLAQKKGERRKRTDFADAPSQIPTVTSRRLEEDGRKERAGQGRCTGNGKSQGRHRMHREREEPGQDVESDEHTFAEGEEYERWVIQMNSEGHTMHRADSAQEGWRPNSNNSGDGTSGGDGDIGLQRGSSNCARPGLRLVHELPLSCARVVPSRAHAPDSVSADQTRIILFIDSPDCLCPPGLLGGEV</sequence>
<comment type="caution">
    <text evidence="2">The sequence shown here is derived from an EMBL/GenBank/DDBJ whole genome shotgun (WGS) entry which is preliminary data.</text>
</comment>
<accession>A0AAD7K6I3</accession>
<keyword evidence="3" id="KW-1185">Reference proteome</keyword>
<gene>
    <name evidence="2" type="ORF">DFH07DRAFT_1030111</name>
</gene>
<organism evidence="2 3">
    <name type="scientific">Mycena maculata</name>
    <dbReference type="NCBI Taxonomy" id="230809"/>
    <lineage>
        <taxon>Eukaryota</taxon>
        <taxon>Fungi</taxon>
        <taxon>Dikarya</taxon>
        <taxon>Basidiomycota</taxon>
        <taxon>Agaricomycotina</taxon>
        <taxon>Agaricomycetes</taxon>
        <taxon>Agaricomycetidae</taxon>
        <taxon>Agaricales</taxon>
        <taxon>Marasmiineae</taxon>
        <taxon>Mycenaceae</taxon>
        <taxon>Mycena</taxon>
    </lineage>
</organism>
<feature type="region of interest" description="Disordered" evidence="1">
    <location>
        <begin position="70"/>
        <end position="139"/>
    </location>
</feature>
<feature type="region of interest" description="Disordered" evidence="1">
    <location>
        <begin position="157"/>
        <end position="192"/>
    </location>
</feature>
<feature type="compositionally biased region" description="Basic and acidic residues" evidence="1">
    <location>
        <begin position="92"/>
        <end position="104"/>
    </location>
</feature>
<evidence type="ECO:0000313" key="3">
    <source>
        <dbReference type="Proteomes" id="UP001215280"/>
    </source>
</evidence>
<protein>
    <submittedName>
        <fullName evidence="2">Uncharacterized protein</fullName>
    </submittedName>
</protein>
<evidence type="ECO:0000256" key="1">
    <source>
        <dbReference type="SAM" id="MobiDB-lite"/>
    </source>
</evidence>